<keyword evidence="2" id="KW-1185">Reference proteome</keyword>
<accession>A0ACC1YNX7</accession>
<dbReference type="Proteomes" id="UP001164539">
    <property type="component" value="Chromosome 2"/>
</dbReference>
<protein>
    <submittedName>
        <fullName evidence="1">Cytochrome P450</fullName>
    </submittedName>
</protein>
<dbReference type="EMBL" id="CM051395">
    <property type="protein sequence ID" value="KAJ4724724.1"/>
    <property type="molecule type" value="Genomic_DNA"/>
</dbReference>
<sequence>MAVIETILLAIFFFLLVILWSRRKGTFLTTWPVVGMIPGFLCIKSHNMLEFGTNILKQNGWTFVFKGPGFMNMDFLITGDPKNVHYILSKNFTNYPKGKPVLEIYDVLGDGIFNVDSDLWKCQRKIIHSLVKNRKFERYSQKIMLQKLEKGLFLVLDHVSELGMEVDMQDVFKLFTSDVYWLLGLGFDPNCLSVEFPEVQYVKAFDAIEEALFYQEVFPESYWKLQKWLQIGEEKKFTQAWGIHDKFLYEWISLKRQELSRRKAQLEEEELDLMTAFIIEEGGDQKELAKELKRSDKFLRDVATNLLVAGRDTLSAGLTWFLWLLATHPPVEHKILEEIKANMKGEMNWQEMISSVQDLDKLVYLHAVLCETLRLYPPVPINHKTAVEADVLPSGHPVNQNAKIFLSFYSMGRMEEIWGKDCLEFKPERWISEQGRIVRRPSYEFSTFSAGPRTCLGKDITLIQMKMVAAALILNYQVQVTEGYPVLPLPHKSITLHIEYGLKVRVSKRHAYAR</sequence>
<name>A0ACC1YNX7_MELAZ</name>
<organism evidence="1 2">
    <name type="scientific">Melia azedarach</name>
    <name type="common">Chinaberry tree</name>
    <dbReference type="NCBI Taxonomy" id="155640"/>
    <lineage>
        <taxon>Eukaryota</taxon>
        <taxon>Viridiplantae</taxon>
        <taxon>Streptophyta</taxon>
        <taxon>Embryophyta</taxon>
        <taxon>Tracheophyta</taxon>
        <taxon>Spermatophyta</taxon>
        <taxon>Magnoliopsida</taxon>
        <taxon>eudicotyledons</taxon>
        <taxon>Gunneridae</taxon>
        <taxon>Pentapetalae</taxon>
        <taxon>rosids</taxon>
        <taxon>malvids</taxon>
        <taxon>Sapindales</taxon>
        <taxon>Meliaceae</taxon>
        <taxon>Melia</taxon>
    </lineage>
</organism>
<reference evidence="1 2" key="1">
    <citation type="journal article" date="2023" name="Science">
        <title>Complex scaffold remodeling in plant triterpene biosynthesis.</title>
        <authorList>
            <person name="De La Pena R."/>
            <person name="Hodgson H."/>
            <person name="Liu J.C."/>
            <person name="Stephenson M.J."/>
            <person name="Martin A.C."/>
            <person name="Owen C."/>
            <person name="Harkess A."/>
            <person name="Leebens-Mack J."/>
            <person name="Jimenez L.E."/>
            <person name="Osbourn A."/>
            <person name="Sattely E.S."/>
        </authorList>
    </citation>
    <scope>NUCLEOTIDE SEQUENCE [LARGE SCALE GENOMIC DNA]</scope>
    <source>
        <strain evidence="2">cv. JPN11</strain>
        <tissue evidence="1">Leaf</tissue>
    </source>
</reference>
<gene>
    <name evidence="1" type="ORF">OWV82_003680</name>
</gene>
<comment type="caution">
    <text evidence="1">The sequence shown here is derived from an EMBL/GenBank/DDBJ whole genome shotgun (WGS) entry which is preliminary data.</text>
</comment>
<evidence type="ECO:0000313" key="1">
    <source>
        <dbReference type="EMBL" id="KAJ4724724.1"/>
    </source>
</evidence>
<proteinExistence type="predicted"/>
<evidence type="ECO:0000313" key="2">
    <source>
        <dbReference type="Proteomes" id="UP001164539"/>
    </source>
</evidence>